<dbReference type="STRING" id="1423750.FC89_GL002161"/>
<comment type="function">
    <text evidence="8">F(1)F(0) ATP synthase produces ATP from ADP in the presence of a proton or sodium gradient. F-type ATPases consist of two structural domains, F(1) containing the extramembraneous catalytic core and F(0) containing the membrane proton channel, linked together by a central stalk and a peripheral stalk. During catalysis, ATP synthesis in the catalytic domain of F(1) is coupled via a rotary mechanism of the central stalk subunits to proton translocation.</text>
</comment>
<dbReference type="AlphaFoldDB" id="A0A0R1VFS0"/>
<evidence type="ECO:0000256" key="5">
    <source>
        <dbReference type="ARBA" id="ARBA00023136"/>
    </source>
</evidence>
<dbReference type="PROSITE" id="PS00389">
    <property type="entry name" value="ATPASE_DELTA"/>
    <property type="match status" value="1"/>
</dbReference>
<protein>
    <recommendedName>
        <fullName evidence="8">ATP synthase subunit delta</fullName>
    </recommendedName>
    <alternativeName>
        <fullName evidence="8">ATP synthase F(1) sector subunit delta</fullName>
    </alternativeName>
    <alternativeName>
        <fullName evidence="8">F-type ATPase subunit delta</fullName>
        <shortName evidence="8">F-ATPase subunit delta</shortName>
    </alternativeName>
</protein>
<dbReference type="GeneID" id="98319828"/>
<dbReference type="InterPro" id="IPR020781">
    <property type="entry name" value="ATPase_OSCP/d_CS"/>
</dbReference>
<keyword evidence="7 8" id="KW-0066">ATP synthesis</keyword>
<proteinExistence type="inferred from homology"/>
<dbReference type="NCBIfam" id="TIGR01145">
    <property type="entry name" value="ATP_synt_delta"/>
    <property type="match status" value="1"/>
</dbReference>
<dbReference type="InterPro" id="IPR000711">
    <property type="entry name" value="ATPase_OSCP/dsu"/>
</dbReference>
<keyword evidence="8" id="KW-1003">Cell membrane</keyword>
<dbReference type="GO" id="GO:0005886">
    <property type="term" value="C:plasma membrane"/>
    <property type="evidence" value="ECO:0007669"/>
    <property type="project" value="UniProtKB-SubCell"/>
</dbReference>
<accession>A0A0R1VFS0</accession>
<keyword evidence="6 8" id="KW-0139">CF(1)</keyword>
<dbReference type="RefSeq" id="WP_057872529.1">
    <property type="nucleotide sequence ID" value="NZ_AZGB01000027.1"/>
</dbReference>
<keyword evidence="10" id="KW-1185">Reference proteome</keyword>
<dbReference type="Gene3D" id="1.10.520.20">
    <property type="entry name" value="N-terminal domain of the delta subunit of the F1F0-ATP synthase"/>
    <property type="match status" value="1"/>
</dbReference>
<sequence>MKLNKATVVRRYGQALFGLAEEQQQRTKLLAELTELKTLLTDNPDLISFLLSKQIGYQEKKSVLDIIIKAASPLTANLLQMLFDYNRIEDLSAIIDEYIRLNDKYEKTVHAKVTTAIALDDAQKEKLAASFARVVGAKKVILEDQVDPDVIGGVVLKSNNYIFDGSLRFKLAKIKRLLLK</sequence>
<organism evidence="9 10">
    <name type="scientific">Liquorilactobacillus ghanensis DSM 18630</name>
    <dbReference type="NCBI Taxonomy" id="1423750"/>
    <lineage>
        <taxon>Bacteria</taxon>
        <taxon>Bacillati</taxon>
        <taxon>Bacillota</taxon>
        <taxon>Bacilli</taxon>
        <taxon>Lactobacillales</taxon>
        <taxon>Lactobacillaceae</taxon>
        <taxon>Liquorilactobacillus</taxon>
    </lineage>
</organism>
<comment type="caution">
    <text evidence="9">The sequence shown here is derived from an EMBL/GenBank/DDBJ whole genome shotgun (WGS) entry which is preliminary data.</text>
</comment>
<dbReference type="GO" id="GO:0045259">
    <property type="term" value="C:proton-transporting ATP synthase complex"/>
    <property type="evidence" value="ECO:0007669"/>
    <property type="project" value="UniProtKB-KW"/>
</dbReference>
<dbReference type="PANTHER" id="PTHR11910">
    <property type="entry name" value="ATP SYNTHASE DELTA CHAIN"/>
    <property type="match status" value="1"/>
</dbReference>
<dbReference type="OrthoDB" id="9786633at2"/>
<evidence type="ECO:0000256" key="3">
    <source>
        <dbReference type="ARBA" id="ARBA00022781"/>
    </source>
</evidence>
<comment type="function">
    <text evidence="8">This protein is part of the stalk that links CF(0) to CF(1). It either transmits conformational changes from CF(0) to CF(1) or is implicated in proton conduction.</text>
</comment>
<dbReference type="PATRIC" id="fig|1423750.3.peg.2202"/>
<comment type="subcellular location">
    <subcellularLocation>
        <location evidence="8">Cell membrane</location>
        <topology evidence="8">Peripheral membrane protein</topology>
    </subcellularLocation>
    <subcellularLocation>
        <location evidence="1">Membrane</location>
    </subcellularLocation>
</comment>
<dbReference type="GO" id="GO:0046933">
    <property type="term" value="F:proton-transporting ATP synthase activity, rotational mechanism"/>
    <property type="evidence" value="ECO:0007669"/>
    <property type="project" value="UniProtKB-UniRule"/>
</dbReference>
<evidence type="ECO:0000256" key="6">
    <source>
        <dbReference type="ARBA" id="ARBA00023196"/>
    </source>
</evidence>
<comment type="similarity">
    <text evidence="8">Belongs to the ATPase delta chain family.</text>
</comment>
<keyword evidence="4 8" id="KW-0406">Ion transport</keyword>
<keyword evidence="5 8" id="KW-0472">Membrane</keyword>
<name>A0A0R1VFS0_9LACO</name>
<dbReference type="InterPro" id="IPR026015">
    <property type="entry name" value="ATP_synth_OSCP/delta_N_sf"/>
</dbReference>
<keyword evidence="3 8" id="KW-0375">Hydrogen ion transport</keyword>
<evidence type="ECO:0000256" key="1">
    <source>
        <dbReference type="ARBA" id="ARBA00004370"/>
    </source>
</evidence>
<dbReference type="SUPFAM" id="SSF47928">
    <property type="entry name" value="N-terminal domain of the delta subunit of the F1F0-ATP synthase"/>
    <property type="match status" value="1"/>
</dbReference>
<dbReference type="Proteomes" id="UP000051451">
    <property type="component" value="Unassembled WGS sequence"/>
</dbReference>
<evidence type="ECO:0000256" key="2">
    <source>
        <dbReference type="ARBA" id="ARBA00022448"/>
    </source>
</evidence>
<dbReference type="EMBL" id="AZGB01000027">
    <property type="protein sequence ID" value="KRM04480.1"/>
    <property type="molecule type" value="Genomic_DNA"/>
</dbReference>
<evidence type="ECO:0000256" key="7">
    <source>
        <dbReference type="ARBA" id="ARBA00023310"/>
    </source>
</evidence>
<evidence type="ECO:0000313" key="9">
    <source>
        <dbReference type="EMBL" id="KRM04480.1"/>
    </source>
</evidence>
<evidence type="ECO:0000256" key="8">
    <source>
        <dbReference type="HAMAP-Rule" id="MF_01416"/>
    </source>
</evidence>
<evidence type="ECO:0000313" key="10">
    <source>
        <dbReference type="Proteomes" id="UP000051451"/>
    </source>
</evidence>
<gene>
    <name evidence="8" type="primary">atpH</name>
    <name evidence="9" type="ORF">FC89_GL002161</name>
</gene>
<keyword evidence="2 8" id="KW-0813">Transport</keyword>
<dbReference type="Pfam" id="PF00213">
    <property type="entry name" value="OSCP"/>
    <property type="match status" value="1"/>
</dbReference>
<dbReference type="PRINTS" id="PR00125">
    <property type="entry name" value="ATPASEDELTA"/>
</dbReference>
<dbReference type="HAMAP" id="MF_01416">
    <property type="entry name" value="ATP_synth_delta_bact"/>
    <property type="match status" value="1"/>
</dbReference>
<evidence type="ECO:0000256" key="4">
    <source>
        <dbReference type="ARBA" id="ARBA00023065"/>
    </source>
</evidence>
<reference evidence="9 10" key="1">
    <citation type="journal article" date="2015" name="Genome Announc.">
        <title>Expanding the biotechnology potential of lactobacilli through comparative genomics of 213 strains and associated genera.</title>
        <authorList>
            <person name="Sun Z."/>
            <person name="Harris H.M."/>
            <person name="McCann A."/>
            <person name="Guo C."/>
            <person name="Argimon S."/>
            <person name="Zhang W."/>
            <person name="Yang X."/>
            <person name="Jeffery I.B."/>
            <person name="Cooney J.C."/>
            <person name="Kagawa T.F."/>
            <person name="Liu W."/>
            <person name="Song Y."/>
            <person name="Salvetti E."/>
            <person name="Wrobel A."/>
            <person name="Rasinkangas P."/>
            <person name="Parkhill J."/>
            <person name="Rea M.C."/>
            <person name="O'Sullivan O."/>
            <person name="Ritari J."/>
            <person name="Douillard F.P."/>
            <person name="Paul Ross R."/>
            <person name="Yang R."/>
            <person name="Briner A.E."/>
            <person name="Felis G.E."/>
            <person name="de Vos W.M."/>
            <person name="Barrangou R."/>
            <person name="Klaenhammer T.R."/>
            <person name="Caufield P.W."/>
            <person name="Cui Y."/>
            <person name="Zhang H."/>
            <person name="O'Toole P.W."/>
        </authorList>
    </citation>
    <scope>NUCLEOTIDE SEQUENCE [LARGE SCALE GENOMIC DNA]</scope>
    <source>
        <strain evidence="9 10">DSM 18630</strain>
    </source>
</reference>